<dbReference type="CDD" id="cd08589">
    <property type="entry name" value="PI-PLCc_SaPLC1_like"/>
    <property type="match status" value="1"/>
</dbReference>
<keyword evidence="1" id="KW-0732">Signal</keyword>
<dbReference type="Gene3D" id="3.20.20.190">
    <property type="entry name" value="Phosphatidylinositol (PI) phosphodiesterase"/>
    <property type="match status" value="1"/>
</dbReference>
<feature type="signal peptide" evidence="1">
    <location>
        <begin position="1"/>
        <end position="23"/>
    </location>
</feature>
<proteinExistence type="predicted"/>
<reference evidence="2 3" key="1">
    <citation type="submission" date="2021-07" db="EMBL/GenBank/DDBJ databases">
        <title>Paraburkholderia edwinii protects Aspergillus sp. from phenazines by acting as a toxin sponge.</title>
        <authorList>
            <person name="Dahlstrom K.M."/>
            <person name="Newman D.K."/>
        </authorList>
    </citation>
    <scope>NUCLEOTIDE SEQUENCE [LARGE SCALE GENOMIC DNA]</scope>
    <source>
        <strain evidence="2 3">Pe01</strain>
    </source>
</reference>
<feature type="chain" id="PRO_5045541487" evidence="1">
    <location>
        <begin position="24"/>
        <end position="376"/>
    </location>
</feature>
<name>A0ABX8UWU6_9BURK</name>
<organism evidence="2 3">
    <name type="scientific">Paraburkholderia edwinii</name>
    <dbReference type="NCBI Taxonomy" id="2861782"/>
    <lineage>
        <taxon>Bacteria</taxon>
        <taxon>Pseudomonadati</taxon>
        <taxon>Pseudomonadota</taxon>
        <taxon>Betaproteobacteria</taxon>
        <taxon>Burkholderiales</taxon>
        <taxon>Burkholderiaceae</taxon>
        <taxon>Paraburkholderia</taxon>
    </lineage>
</organism>
<dbReference type="InterPro" id="IPR032075">
    <property type="entry name" value="PI-PLC-C1"/>
</dbReference>
<evidence type="ECO:0000256" key="1">
    <source>
        <dbReference type="SAM" id="SignalP"/>
    </source>
</evidence>
<dbReference type="InterPro" id="IPR017946">
    <property type="entry name" value="PLC-like_Pdiesterase_TIM-brl"/>
</dbReference>
<protein>
    <submittedName>
        <fullName evidence="2">Phosphatidylinositol-specific phospholipase C1-like protein</fullName>
    </submittedName>
</protein>
<dbReference type="EMBL" id="CP080096">
    <property type="protein sequence ID" value="QYD73361.1"/>
    <property type="molecule type" value="Genomic_DNA"/>
</dbReference>
<dbReference type="RefSeq" id="WP_219803106.1">
    <property type="nucleotide sequence ID" value="NZ_CP080096.1"/>
</dbReference>
<evidence type="ECO:0000313" key="2">
    <source>
        <dbReference type="EMBL" id="QYD73361.1"/>
    </source>
</evidence>
<gene>
    <name evidence="2" type="ORF">KZJ38_27410</name>
</gene>
<dbReference type="Pfam" id="PF16670">
    <property type="entry name" value="PI-PLC-C1"/>
    <property type="match status" value="1"/>
</dbReference>
<dbReference type="SUPFAM" id="SSF51695">
    <property type="entry name" value="PLC-like phosphodiesterases"/>
    <property type="match status" value="1"/>
</dbReference>
<keyword evidence="3" id="KW-1185">Reference proteome</keyword>
<accession>A0ABX8UWU6</accession>
<sequence>MKSLFFKCLMPGAFALAPMLCLAQTGDNAVRMNQIQVIGTHNSYHVGIAPSDTKIWEMHHPDDLKKLGYKHPSLTTQLTGGVRQLELDVFSDQNGGLYANPAGPRMVKAAGLPADPPFDPQHLMRKPGFKVMHIQDVDYRSTCQPFSACLREIRAWSAANPGHVPLFILIEPKQKPLTKKWPLPTVSPEPFDRATFDALDHAILSVFKRSQIVMPDDVRGTHATLNDAVTHNGWPTLEKARGKVVFLLDPPKLAAIYRDGHPSLEGRVLFTNSTPGAADGAFIEVNTPDVAQIQQLVRDGYLIRTRTDDGTIEAMRNDTTRRDEALDSGAQIISTDYPAAEPASTGFKVALPGESVARCDPVNAAADCKDSEIGAH</sequence>
<dbReference type="Proteomes" id="UP000826462">
    <property type="component" value="Chromosome 2"/>
</dbReference>
<evidence type="ECO:0000313" key="3">
    <source>
        <dbReference type="Proteomes" id="UP000826462"/>
    </source>
</evidence>